<dbReference type="InterPro" id="IPR013087">
    <property type="entry name" value="Znf_C2H2_type"/>
</dbReference>
<feature type="chain" id="PRO_5047378739" description="C2H2-type domain-containing protein" evidence="1">
    <location>
        <begin position="20"/>
        <end position="107"/>
    </location>
</feature>
<sequence length="107" mass="11942">MFSCCFLCCVCSTLFTASPKVHIHARRQHVERTLHSCNFYLPFLQGLGTIFMFQKKTIKNHLRNHNPITRCASVGLHQGLTLSSYTARSPGALYGTFLAARSVSPPV</sequence>
<dbReference type="EMBL" id="JAHRIN010076521">
    <property type="protein sequence ID" value="MEQ2218141.1"/>
    <property type="molecule type" value="Genomic_DNA"/>
</dbReference>
<dbReference type="PROSITE" id="PS00028">
    <property type="entry name" value="ZINC_FINGER_C2H2_1"/>
    <property type="match status" value="1"/>
</dbReference>
<feature type="signal peptide" evidence="1">
    <location>
        <begin position="1"/>
        <end position="19"/>
    </location>
</feature>
<proteinExistence type="predicted"/>
<evidence type="ECO:0000313" key="3">
    <source>
        <dbReference type="EMBL" id="MEQ2218141.1"/>
    </source>
</evidence>
<evidence type="ECO:0000256" key="1">
    <source>
        <dbReference type="SAM" id="SignalP"/>
    </source>
</evidence>
<keyword evidence="1" id="KW-0732">Signal</keyword>
<comment type="caution">
    <text evidence="3">The sequence shown here is derived from an EMBL/GenBank/DDBJ whole genome shotgun (WGS) entry which is preliminary data.</text>
</comment>
<accession>A0ABV0SDB6</accession>
<dbReference type="Proteomes" id="UP001434883">
    <property type="component" value="Unassembled WGS sequence"/>
</dbReference>
<reference evidence="3 4" key="1">
    <citation type="submission" date="2021-06" db="EMBL/GenBank/DDBJ databases">
        <authorList>
            <person name="Palmer J.M."/>
        </authorList>
    </citation>
    <scope>NUCLEOTIDE SEQUENCE [LARGE SCALE GENOMIC DNA]</scope>
    <source>
        <strain evidence="3 4">XC_2019</strain>
        <tissue evidence="3">Muscle</tissue>
    </source>
</reference>
<protein>
    <recommendedName>
        <fullName evidence="2">C2H2-type domain-containing protein</fullName>
    </recommendedName>
</protein>
<feature type="domain" description="C2H2-type" evidence="2">
    <location>
        <begin position="8"/>
        <end position="29"/>
    </location>
</feature>
<evidence type="ECO:0000313" key="4">
    <source>
        <dbReference type="Proteomes" id="UP001434883"/>
    </source>
</evidence>
<gene>
    <name evidence="3" type="ORF">XENOCAPTIV_030012</name>
</gene>
<name>A0ABV0SDB6_9TELE</name>
<keyword evidence="4" id="KW-1185">Reference proteome</keyword>
<evidence type="ECO:0000259" key="2">
    <source>
        <dbReference type="PROSITE" id="PS00028"/>
    </source>
</evidence>
<organism evidence="3 4">
    <name type="scientific">Xenoophorus captivus</name>
    <dbReference type="NCBI Taxonomy" id="1517983"/>
    <lineage>
        <taxon>Eukaryota</taxon>
        <taxon>Metazoa</taxon>
        <taxon>Chordata</taxon>
        <taxon>Craniata</taxon>
        <taxon>Vertebrata</taxon>
        <taxon>Euteleostomi</taxon>
        <taxon>Actinopterygii</taxon>
        <taxon>Neopterygii</taxon>
        <taxon>Teleostei</taxon>
        <taxon>Neoteleostei</taxon>
        <taxon>Acanthomorphata</taxon>
        <taxon>Ovalentaria</taxon>
        <taxon>Atherinomorphae</taxon>
        <taxon>Cyprinodontiformes</taxon>
        <taxon>Goodeidae</taxon>
        <taxon>Xenoophorus</taxon>
    </lineage>
</organism>